<organism evidence="1 2">
    <name type="scientific">Candidatus Methylumidiphilus alinenensis</name>
    <dbReference type="NCBI Taxonomy" id="2202197"/>
    <lineage>
        <taxon>Bacteria</taxon>
        <taxon>Pseudomonadati</taxon>
        <taxon>Pseudomonadota</taxon>
        <taxon>Gammaproteobacteria</taxon>
        <taxon>Methylococcales</taxon>
        <taxon>Candidatus Methylumidiphilus</taxon>
    </lineage>
</organism>
<comment type="caution">
    <text evidence="1">The sequence shown here is derived from an EMBL/GenBank/DDBJ whole genome shotgun (WGS) entry which is preliminary data.</text>
</comment>
<dbReference type="EMBL" id="QJPH01000573">
    <property type="protein sequence ID" value="PZN69631.1"/>
    <property type="molecule type" value="Genomic_DNA"/>
</dbReference>
<gene>
    <name evidence="1" type="ORF">DM484_29470</name>
</gene>
<sequence>DTGALGDLVLTPDARGVLVKAGRLRPSGNSFVIEGLTYQAIVLTAEVPSVITGKSNALKAGYSFLQHYRSVWNFNKQTITLLK</sequence>
<accession>A0A2W4QBJ3</accession>
<evidence type="ECO:0000313" key="2">
    <source>
        <dbReference type="Proteomes" id="UP000249396"/>
    </source>
</evidence>
<feature type="non-terminal residue" evidence="1">
    <location>
        <position position="1"/>
    </location>
</feature>
<dbReference type="AlphaFoldDB" id="A0A2W4QBJ3"/>
<evidence type="ECO:0000313" key="1">
    <source>
        <dbReference type="EMBL" id="PZN69631.1"/>
    </source>
</evidence>
<name>A0A2W4QBJ3_9GAMM</name>
<dbReference type="Proteomes" id="UP000249396">
    <property type="component" value="Unassembled WGS sequence"/>
</dbReference>
<protein>
    <submittedName>
        <fullName evidence="1">Uncharacterized protein</fullName>
    </submittedName>
</protein>
<reference evidence="1 2" key="1">
    <citation type="journal article" date="2018" name="Aquat. Microb. Ecol.">
        <title>Gammaproteobacterial methanotrophs dominate.</title>
        <authorList>
            <person name="Rissanen A.J."/>
            <person name="Saarenheimo J."/>
            <person name="Tiirola M."/>
            <person name="Peura S."/>
            <person name="Aalto S.L."/>
            <person name="Karvinen A."/>
            <person name="Nykanen H."/>
        </authorList>
    </citation>
    <scope>NUCLEOTIDE SEQUENCE [LARGE SCALE GENOMIC DNA]</scope>
    <source>
        <strain evidence="1">AMbin10</strain>
    </source>
</reference>
<proteinExistence type="predicted"/>